<dbReference type="PROSITE" id="PS51999">
    <property type="entry name" value="ZF_GRF"/>
    <property type="match status" value="1"/>
</dbReference>
<dbReference type="InParanoid" id="A0A6P8ZTS8"/>
<feature type="region of interest" description="Disordered" evidence="5">
    <location>
        <begin position="818"/>
        <end position="850"/>
    </location>
</feature>
<evidence type="ECO:0000256" key="1">
    <source>
        <dbReference type="ARBA" id="ARBA00022723"/>
    </source>
</evidence>
<reference evidence="9" key="1">
    <citation type="submission" date="2025-08" db="UniProtKB">
        <authorList>
            <consortium name="RefSeq"/>
        </authorList>
    </citation>
    <scope>IDENTIFICATION</scope>
    <source>
        <tissue evidence="9">Total insect</tissue>
    </source>
</reference>
<dbReference type="Proteomes" id="UP000515158">
    <property type="component" value="Unplaced"/>
</dbReference>
<dbReference type="InterPro" id="IPR048325">
    <property type="entry name" value="ZSWIM3_N"/>
</dbReference>
<dbReference type="InterPro" id="IPR007527">
    <property type="entry name" value="Znf_SWIM"/>
</dbReference>
<evidence type="ECO:0000256" key="4">
    <source>
        <dbReference type="PROSITE-ProRule" id="PRU00325"/>
    </source>
</evidence>
<organism evidence="9">
    <name type="scientific">Thrips palmi</name>
    <name type="common">Melon thrips</name>
    <dbReference type="NCBI Taxonomy" id="161013"/>
    <lineage>
        <taxon>Eukaryota</taxon>
        <taxon>Metazoa</taxon>
        <taxon>Ecdysozoa</taxon>
        <taxon>Arthropoda</taxon>
        <taxon>Hexapoda</taxon>
        <taxon>Insecta</taxon>
        <taxon>Pterygota</taxon>
        <taxon>Neoptera</taxon>
        <taxon>Paraneoptera</taxon>
        <taxon>Thysanoptera</taxon>
        <taxon>Terebrantia</taxon>
        <taxon>Thripoidea</taxon>
        <taxon>Thripidae</taxon>
        <taxon>Thrips</taxon>
    </lineage>
</organism>
<protein>
    <submittedName>
        <fullName evidence="9">Uncharacterized protein LOC117649731</fullName>
    </submittedName>
</protein>
<dbReference type="OrthoDB" id="123417at2759"/>
<dbReference type="Pfam" id="PF06839">
    <property type="entry name" value="Zn_ribbon_GRF"/>
    <property type="match status" value="1"/>
</dbReference>
<dbReference type="PANTHER" id="PTHR31569">
    <property type="entry name" value="SWIM-TYPE DOMAIN-CONTAINING PROTEIN"/>
    <property type="match status" value="1"/>
</dbReference>
<evidence type="ECO:0000259" key="7">
    <source>
        <dbReference type="PROSITE" id="PS51999"/>
    </source>
</evidence>
<dbReference type="Pfam" id="PF21599">
    <property type="entry name" value="ZSWIM3_N"/>
    <property type="match status" value="1"/>
</dbReference>
<proteinExistence type="predicted"/>
<keyword evidence="3" id="KW-0862">Zinc</keyword>
<dbReference type="GO" id="GO:0008270">
    <property type="term" value="F:zinc ion binding"/>
    <property type="evidence" value="ECO:0007669"/>
    <property type="project" value="UniProtKB-KW"/>
</dbReference>
<evidence type="ECO:0000256" key="2">
    <source>
        <dbReference type="ARBA" id="ARBA00022771"/>
    </source>
</evidence>
<dbReference type="KEGG" id="tpal:117649731"/>
<dbReference type="RefSeq" id="XP_034248609.1">
    <property type="nucleotide sequence ID" value="XM_034392718.1"/>
</dbReference>
<dbReference type="InterPro" id="IPR010666">
    <property type="entry name" value="Znf_GRF"/>
</dbReference>
<gene>
    <name evidence="9" type="primary">LOC117649731</name>
</gene>
<dbReference type="AlphaFoldDB" id="A0A6P8ZTS8"/>
<keyword evidence="1" id="KW-0479">Metal-binding</keyword>
<dbReference type="InterPro" id="IPR048324">
    <property type="entry name" value="ZSWIM1-3_RNaseH-like"/>
</dbReference>
<name>A0A6P8ZTS8_THRPL</name>
<feature type="domain" description="SWIM-type" evidence="6">
    <location>
        <begin position="954"/>
        <end position="985"/>
    </location>
</feature>
<dbReference type="InterPro" id="IPR052579">
    <property type="entry name" value="Zinc_finger_SWIM"/>
</dbReference>
<dbReference type="GeneID" id="117649731"/>
<evidence type="ECO:0000313" key="8">
    <source>
        <dbReference type="Proteomes" id="UP000515158"/>
    </source>
</evidence>
<evidence type="ECO:0000256" key="5">
    <source>
        <dbReference type="SAM" id="MobiDB-lite"/>
    </source>
</evidence>
<dbReference type="PANTHER" id="PTHR31569:SF4">
    <property type="entry name" value="SWIM-TYPE DOMAIN-CONTAINING PROTEIN"/>
    <property type="match status" value="1"/>
</dbReference>
<keyword evidence="2 4" id="KW-0863">Zinc-finger</keyword>
<keyword evidence="8" id="KW-1185">Reference proteome</keyword>
<feature type="compositionally biased region" description="Low complexity" evidence="5">
    <location>
        <begin position="823"/>
        <end position="834"/>
    </location>
</feature>
<feature type="domain" description="SWIM-type" evidence="6">
    <location>
        <begin position="462"/>
        <end position="506"/>
    </location>
</feature>
<accession>A0A6P8ZTS8</accession>
<dbReference type="Pfam" id="PF21056">
    <property type="entry name" value="ZSWIM1-3_RNaseH-like"/>
    <property type="match status" value="1"/>
</dbReference>
<evidence type="ECO:0000259" key="6">
    <source>
        <dbReference type="PROSITE" id="PS50966"/>
    </source>
</evidence>
<sequence>MTVWVIKHSRAVETENKLLQALNKELINPDIKYKYLTYTCKSGGKPRIGSGNGIRVNQSTFKTGCPARIGLKYVKDTKKLVVSEVNLKHSHPVTANIKSCYPEGRRLDKEQSQTVENLLKAKVKPTMIRNLLAGQTSTKVTTRDIANARARMKKAALGGLTEEEKLLDVLQELVDEDPGANIHVGQDKEDNMEFLFFQTSEMKENMAKYPSVTIMDTTYKINKNQMPVVVFMVMDGHGAGRVGGYAFVANELKVTLKKVLECLKQSLGNDTVQKMKVVVVDKDYSEIGALREVFPHCSIQLCDFHVSKTFKKKTSELHEPPVVLEILTKLRYCTNNEKFEELVTEFKAVASDAMIKYFDENWLTISEGWSSRDRHDSLGNTTSNRVENHNGVIKLVLDQDNALWEAIKGLTDLFRNKQEDVMFRDTTESIKRQYIIGNTDPVLGKIVSEFTKFAANYMRDQYKLSEKVEESSIHDHQSTTTYCACVTRLSFRLPCRHIMHLRLKEGLPLYERGEIDPMWLQESVDVPVTQACSPGVVVAHRMPARIVPTNSQQRFTVAMDIAKKLCNVLAECGTSQYAHRHQQLKDLLEMWTKGKEIAILEVVAGSNGTHSVITNGAAQNLGQGDKIEIVIAEDEVVEEQVVQEQVVQEKAAEEQVVVQQTIEDQTMTDTAMMANRTVVQERADCFSSTVQENLNRLTETLPPLCKCRRPTKRLTVVKEGINKGRMFYCCNRPKEQQCGFFQWIGKIKVPRAISHNSVRNESVDLDDITSQQVTKVVTYATVHHNVGNQSVKKNDSSTLWEDNDGNDEMLSLLVDQIDEEESQSSQDQEVQNSNEPDKKNNEEFESDEESIEEIILEEEQEASSASLCIRNLVPTLKLPTTIRHKGRPRGLGKTTNYYQRKIKGKSQISCPSAKKEHQLLVRTNNSKEISSKDVYKKNPGLWEVKSQSNPNSVYSINVHQNTYSCSCPDRFRPCKHILKIQDMIANEMSGGIRFIFAIIMNGVNIL</sequence>
<dbReference type="PROSITE" id="PS50966">
    <property type="entry name" value="ZF_SWIM"/>
    <property type="match status" value="2"/>
</dbReference>
<feature type="domain" description="GRF-type" evidence="7">
    <location>
        <begin position="705"/>
        <end position="747"/>
    </location>
</feature>
<evidence type="ECO:0000313" key="9">
    <source>
        <dbReference type="RefSeq" id="XP_034248609.1"/>
    </source>
</evidence>
<evidence type="ECO:0000256" key="3">
    <source>
        <dbReference type="ARBA" id="ARBA00022833"/>
    </source>
</evidence>